<comment type="pathway">
    <text evidence="3">Protein modification; protein ubiquitination.</text>
</comment>
<feature type="domain" description="RING-type" evidence="14">
    <location>
        <begin position="1670"/>
        <end position="1710"/>
    </location>
</feature>
<dbReference type="Proteomes" id="UP000694546">
    <property type="component" value="Chromosome 7"/>
</dbReference>
<proteinExistence type="predicted"/>
<dbReference type="SMART" id="SM00028">
    <property type="entry name" value="TPR"/>
    <property type="match status" value="3"/>
</dbReference>
<dbReference type="GO" id="GO:0016567">
    <property type="term" value="P:protein ubiquitination"/>
    <property type="evidence" value="ECO:0007669"/>
    <property type="project" value="UniProtKB-UniPathway"/>
</dbReference>
<feature type="compositionally biased region" description="Polar residues" evidence="13">
    <location>
        <begin position="1151"/>
        <end position="1168"/>
    </location>
</feature>
<evidence type="ECO:0000256" key="10">
    <source>
        <dbReference type="PROSITE-ProRule" id="PRU00175"/>
    </source>
</evidence>
<feature type="compositionally biased region" description="Polar residues" evidence="13">
    <location>
        <begin position="343"/>
        <end position="357"/>
    </location>
</feature>
<feature type="compositionally biased region" description="Basic and acidic residues" evidence="13">
    <location>
        <begin position="424"/>
        <end position="435"/>
    </location>
</feature>
<feature type="compositionally biased region" description="Basic and acidic residues" evidence="13">
    <location>
        <begin position="748"/>
        <end position="762"/>
    </location>
</feature>
<dbReference type="InterPro" id="IPR058209">
    <property type="entry name" value="TPR_BSK1_C"/>
</dbReference>
<feature type="repeat" description="TPR" evidence="11">
    <location>
        <begin position="534"/>
        <end position="567"/>
    </location>
</feature>
<dbReference type="GO" id="GO:0008270">
    <property type="term" value="F:zinc ion binding"/>
    <property type="evidence" value="ECO:0007669"/>
    <property type="project" value="UniProtKB-KW"/>
</dbReference>
<evidence type="ECO:0000313" key="15">
    <source>
        <dbReference type="Ensembl" id="ENSGMOP00000049141.1"/>
    </source>
</evidence>
<dbReference type="Pfam" id="PF24812">
    <property type="entry name" value="WHD_TTC3"/>
    <property type="match status" value="1"/>
</dbReference>
<dbReference type="SUPFAM" id="SSF57850">
    <property type="entry name" value="RING/U-box"/>
    <property type="match status" value="1"/>
</dbReference>
<dbReference type="RefSeq" id="XP_030216369.1">
    <property type="nucleotide sequence ID" value="XM_030360509.1"/>
</dbReference>
<dbReference type="InterPro" id="IPR011990">
    <property type="entry name" value="TPR-like_helical_dom_sf"/>
</dbReference>
<protein>
    <recommendedName>
        <fullName evidence="4">RING-type E3 ubiquitin transferase</fullName>
        <ecNumber evidence="4">2.3.2.27</ecNumber>
    </recommendedName>
</protein>
<dbReference type="GeneID" id="115546759"/>
<feature type="compositionally biased region" description="Basic and acidic residues" evidence="13">
    <location>
        <begin position="403"/>
        <end position="414"/>
    </location>
</feature>
<feature type="compositionally biased region" description="Basic residues" evidence="13">
    <location>
        <begin position="983"/>
        <end position="993"/>
    </location>
</feature>
<reference evidence="15" key="1">
    <citation type="submission" date="2025-08" db="UniProtKB">
        <authorList>
            <consortium name="Ensembl"/>
        </authorList>
    </citation>
    <scope>IDENTIFICATION</scope>
</reference>
<evidence type="ECO:0000256" key="8">
    <source>
        <dbReference type="ARBA" id="ARBA00022771"/>
    </source>
</evidence>
<dbReference type="InterPro" id="IPR056871">
    <property type="entry name" value="WH_TTC3"/>
</dbReference>
<keyword evidence="12" id="KW-0175">Coiled coil</keyword>
<keyword evidence="5" id="KW-0963">Cytoplasm</keyword>
<dbReference type="SMART" id="SM00184">
    <property type="entry name" value="RING"/>
    <property type="match status" value="1"/>
</dbReference>
<evidence type="ECO:0000256" key="6">
    <source>
        <dbReference type="ARBA" id="ARBA00022679"/>
    </source>
</evidence>
<dbReference type="InterPro" id="IPR019734">
    <property type="entry name" value="TPR_rpt"/>
</dbReference>
<dbReference type="Pfam" id="PF24525">
    <property type="entry name" value="TTC3"/>
    <property type="match status" value="1"/>
</dbReference>
<dbReference type="InterPro" id="IPR056870">
    <property type="entry name" value="TTC3/DZIP3/RBM44-like_helical"/>
</dbReference>
<dbReference type="GeneTree" id="ENSGT00940000154465"/>
<dbReference type="OMA" id="EYHITCW"/>
<evidence type="ECO:0000313" key="16">
    <source>
        <dbReference type="Proteomes" id="UP000694546"/>
    </source>
</evidence>
<dbReference type="Gene3D" id="3.30.40.10">
    <property type="entry name" value="Zinc/RING finger domain, C3HC4 (zinc finger)"/>
    <property type="match status" value="1"/>
</dbReference>
<dbReference type="InterPro" id="IPR013083">
    <property type="entry name" value="Znf_RING/FYVE/PHD"/>
</dbReference>
<keyword evidence="16" id="KW-1185">Reference proteome</keyword>
<reference evidence="15" key="2">
    <citation type="submission" date="2025-09" db="UniProtKB">
        <authorList>
            <consortium name="Ensembl"/>
        </authorList>
    </citation>
    <scope>IDENTIFICATION</scope>
</reference>
<dbReference type="UniPathway" id="UPA00143"/>
<evidence type="ECO:0000259" key="14">
    <source>
        <dbReference type="PROSITE" id="PS50089"/>
    </source>
</evidence>
<dbReference type="EC" id="2.3.2.27" evidence="4"/>
<feature type="region of interest" description="Disordered" evidence="13">
    <location>
        <begin position="731"/>
        <end position="774"/>
    </location>
</feature>
<evidence type="ECO:0000256" key="3">
    <source>
        <dbReference type="ARBA" id="ARBA00004906"/>
    </source>
</evidence>
<feature type="region of interest" description="Disordered" evidence="13">
    <location>
        <begin position="1145"/>
        <end position="1168"/>
    </location>
</feature>
<evidence type="ECO:0000256" key="1">
    <source>
        <dbReference type="ARBA" id="ARBA00000900"/>
    </source>
</evidence>
<evidence type="ECO:0000256" key="13">
    <source>
        <dbReference type="SAM" id="MobiDB-lite"/>
    </source>
</evidence>
<comment type="catalytic activity">
    <reaction evidence="1">
        <text>S-ubiquitinyl-[E2 ubiquitin-conjugating enzyme]-L-cysteine + [acceptor protein]-L-lysine = [E2 ubiquitin-conjugating enzyme]-L-cysteine + N(6)-ubiquitinyl-[acceptor protein]-L-lysine.</text>
        <dbReference type="EC" id="2.3.2.27"/>
    </reaction>
</comment>
<accession>A0A8C5BM43</accession>
<feature type="repeat" description="TPR" evidence="11">
    <location>
        <begin position="209"/>
        <end position="242"/>
    </location>
</feature>
<evidence type="ECO:0000256" key="9">
    <source>
        <dbReference type="ARBA" id="ARBA00022833"/>
    </source>
</evidence>
<name>A0A8C5BM43_GADMO</name>
<evidence type="ECO:0000256" key="7">
    <source>
        <dbReference type="ARBA" id="ARBA00022723"/>
    </source>
</evidence>
<dbReference type="GO" id="GO:0005737">
    <property type="term" value="C:cytoplasm"/>
    <property type="evidence" value="ECO:0007669"/>
    <property type="project" value="UniProtKB-SubCell"/>
</dbReference>
<evidence type="ECO:0000256" key="5">
    <source>
        <dbReference type="ARBA" id="ARBA00022490"/>
    </source>
</evidence>
<gene>
    <name evidence="15" type="primary">ttc3</name>
</gene>
<dbReference type="Pfam" id="PF25575">
    <property type="entry name" value="TPR_BSK1_C"/>
    <property type="match status" value="1"/>
</dbReference>
<feature type="region of interest" description="Disordered" evidence="13">
    <location>
        <begin position="1184"/>
        <end position="1229"/>
    </location>
</feature>
<dbReference type="CDD" id="cd16481">
    <property type="entry name" value="RING-H2_TTC3"/>
    <property type="match status" value="1"/>
</dbReference>
<feature type="compositionally biased region" description="Polar residues" evidence="13">
    <location>
        <begin position="737"/>
        <end position="747"/>
    </location>
</feature>
<feature type="region of interest" description="Disordered" evidence="13">
    <location>
        <begin position="379"/>
        <end position="436"/>
    </location>
</feature>
<dbReference type="InterPro" id="IPR056872">
    <property type="entry name" value="TTC3/DZIP3-like_helical"/>
</dbReference>
<dbReference type="Gene3D" id="1.25.40.10">
    <property type="entry name" value="Tetratricopeptide repeat domain"/>
    <property type="match status" value="2"/>
</dbReference>
<feature type="region of interest" description="Disordered" evidence="13">
    <location>
        <begin position="1510"/>
        <end position="1558"/>
    </location>
</feature>
<evidence type="ECO:0000256" key="2">
    <source>
        <dbReference type="ARBA" id="ARBA00004496"/>
    </source>
</evidence>
<feature type="compositionally biased region" description="Polar residues" evidence="13">
    <location>
        <begin position="1525"/>
        <end position="1536"/>
    </location>
</feature>
<keyword evidence="11" id="KW-0802">TPR repeat</keyword>
<dbReference type="Pfam" id="PF24905">
    <property type="entry name" value="TTC3_9th"/>
    <property type="match status" value="1"/>
</dbReference>
<dbReference type="PANTHER" id="PTHR17550:SF8">
    <property type="entry name" value="RING-TYPE E3 UBIQUITIN TRANSFERASE"/>
    <property type="match status" value="1"/>
</dbReference>
<organism evidence="15 16">
    <name type="scientific">Gadus morhua</name>
    <name type="common">Atlantic cod</name>
    <dbReference type="NCBI Taxonomy" id="8049"/>
    <lineage>
        <taxon>Eukaryota</taxon>
        <taxon>Metazoa</taxon>
        <taxon>Chordata</taxon>
        <taxon>Craniata</taxon>
        <taxon>Vertebrata</taxon>
        <taxon>Euteleostomi</taxon>
        <taxon>Actinopterygii</taxon>
        <taxon>Neopterygii</taxon>
        <taxon>Teleostei</taxon>
        <taxon>Neoteleostei</taxon>
        <taxon>Acanthomorphata</taxon>
        <taxon>Zeiogadaria</taxon>
        <taxon>Gadariae</taxon>
        <taxon>Gadiformes</taxon>
        <taxon>Gadoidei</taxon>
        <taxon>Gadidae</taxon>
        <taxon>Gadus</taxon>
    </lineage>
</organism>
<dbReference type="SUPFAM" id="SSF48452">
    <property type="entry name" value="TPR-like"/>
    <property type="match status" value="2"/>
</dbReference>
<dbReference type="InterPro" id="IPR043866">
    <property type="entry name" value="TTC3/DZIP3_dom"/>
</dbReference>
<dbReference type="InterPro" id="IPR001841">
    <property type="entry name" value="Znf_RING"/>
</dbReference>
<keyword evidence="6" id="KW-0808">Transferase</keyword>
<dbReference type="Pfam" id="PF19179">
    <property type="entry name" value="TTC3_DZIP3_dom"/>
    <property type="match status" value="1"/>
</dbReference>
<evidence type="ECO:0000256" key="12">
    <source>
        <dbReference type="SAM" id="Coils"/>
    </source>
</evidence>
<dbReference type="PROSITE" id="PS50005">
    <property type="entry name" value="TPR"/>
    <property type="match status" value="2"/>
</dbReference>
<keyword evidence="7" id="KW-0479">Metal-binding</keyword>
<evidence type="ECO:0000256" key="11">
    <source>
        <dbReference type="PROSITE-ProRule" id="PRU00339"/>
    </source>
</evidence>
<sequence>MSDSDSGSEYLDCGDLRRQTQRIFGHDFPVLTLHPSEETYKTWHSFPLSVRLKHGKALKVCSFWLPMVLQRQRVNSTTRWAMQVGFIDTVESDLELTHVYKIEVIESVLRALDRGCVSLDNTKHLIWISNNLNLHVPEVLDDALQWLQRTGEPNICQQVLDLGPKEICFLAIQYIFAEYAQFVQSMGVNAEGMVRALTRHHNEADKVKSEDMKTKGNTFFQKKDYGAAIKCYTQAIRHTPENHMVYANRALCYIRVEKYLKAVGDGKRATLLEPFWAKGHYRYCEALFSLKEHRKAIEANELAQFICIPSGDGLKDLVQQKKKFISEMTEKAGPLPETKNKRQGISSKSNPGTSLPSTDMPAVKVDTKLATGKVPHVKAKKTNPGLKEGITPAMINSKLSKQQKSETDRSKNEGPKVVMTNKSNNEKDHSKEKNVAKSPKTNVACIAALRSAVQDGYVALADLRCWLAEKAFSQALALLQTTPPKDLGISTLDEAVLHYGRASALIEIGQPQELGEALREFDIIKTFEKRTFECLVYYGIGRVYFKENRFKDALAHFTDSMQMVTKRITPGKLTWPLTKEIVKETQLDYFKESLLELMASCQFPPMPDAICRHGNCIGPIKTAIYFTDPDFKGFIRLVCCQGCVVEYHISCWKSLKTTLFSDSNEKDFLQRDCLTPDCKSSICSIQIYGSTGLIKCKFETVIRKPERLRKFRVNQKCTSLKNLQSKEERKLRRKQAKQVSKDTIITDSNDRQKERDAAREEQSCQEAGPSSGRSLLRDRGLFQLQQNRELLGERRGDDLPALVARLMPWVELDSSKGNAVAARILGMGPSQVETLGQVVDLLLERENRVWARVLIEFLGGSLKWARRLDNEGLNAARVFMETHAGHLELIDPSSLLHFAPMKMLRKFESQPELLRQPGITFPQYLKGAPAQDWRVFIWTLEEHRGQFECCHTMLDEFFDILDGDCVIMKKSDNLNENNSPVKTRNKRRKKKPKDQKAVLVPSGMRGGTQRHEQDFFDDDDSLSYLGSGDPFSVPDHLRDQVASFESHYNPPTPKTILDDNPDPTEESLYDYFAQILEEHGPLGAGDPLLLGQLDLFPPEARQRIQRSGGFRAFLLQSPRFVLMGEHIGLDRPAVSLQGAWGRGLDHRDKLQPQSTGRPATSSPNDEYQQLLSLPCPYPYYADQTPSSRSASADCVSNSSGTTGSDAGVNTSHHFNHSSGSDSGDLEPKSSEACRADCEDVAVNAEYGCEQHNEVAQKCRDLDHRLQYLEKAVQHKRTVAALEKDIEETNTNIQVTNKEVELFQQKLEEMVRRDQKEKRANQEELKALKMESEELAGQQARLSRSLQEKRIKYDKQLRDFCDLSNQSAAEKMSLEDEIKRCRDLCTKAAARSRKAELSTLEINQKQSLHCLNKSLSDSLEILLKLEEVAPRYPPQVMGVFQLRWRQCVQEAREKISVVESQYQEQAEQVKRGARLSALPPIRVPNAPEPPVAVTFSSIQKLSFAEGHNVPLAQSQHRSEPLPCGPSQAQSWGSTQVQAAEAPQVPVYPPPSQRNRPLEPQQATKFDKILEQLGIMFPDYSRQELMKSVHTFRRSNGGALTTVTFEDVINGVSQIILDHQGLDYSAQPPNAGSGVRQQNGTSAALPPASHVWLPLGTPRHCPTNALNMEDPCIICHDDMPPESVCVLQCRHSFHKECIRSWLKEQSTCPTCRKHALLPEDFPMLAGRWPTGRPAPSFS</sequence>
<keyword evidence="8 10" id="KW-0863">Zinc-finger</keyword>
<dbReference type="PROSITE" id="PS50089">
    <property type="entry name" value="ZF_RING_2"/>
    <property type="match status" value="1"/>
</dbReference>
<dbReference type="PANTHER" id="PTHR17550">
    <property type="entry name" value="E3 UBIQUITIN-PROTEIN LIGASE TTC3"/>
    <property type="match status" value="1"/>
</dbReference>
<feature type="region of interest" description="Disordered" evidence="13">
    <location>
        <begin position="328"/>
        <end position="361"/>
    </location>
</feature>
<evidence type="ECO:0000256" key="4">
    <source>
        <dbReference type="ARBA" id="ARBA00012483"/>
    </source>
</evidence>
<dbReference type="RefSeq" id="XP_030216368.1">
    <property type="nucleotide sequence ID" value="XM_030360508.1"/>
</dbReference>
<keyword evidence="9" id="KW-0862">Zinc</keyword>
<feature type="coiled-coil region" evidence="12">
    <location>
        <begin position="1271"/>
        <end position="1337"/>
    </location>
</feature>
<dbReference type="GO" id="GO:0061630">
    <property type="term" value="F:ubiquitin protein ligase activity"/>
    <property type="evidence" value="ECO:0007669"/>
    <property type="project" value="UniProtKB-EC"/>
</dbReference>
<feature type="region of interest" description="Disordered" evidence="13">
    <location>
        <begin position="972"/>
        <end position="1011"/>
    </location>
</feature>
<dbReference type="Ensembl" id="ENSGMOT00000038901.1">
    <property type="protein sequence ID" value="ENSGMOP00000049141.1"/>
    <property type="gene ID" value="ENSGMOG00000033327.1"/>
</dbReference>
<dbReference type="Pfam" id="PF13639">
    <property type="entry name" value="zf-RING_2"/>
    <property type="match status" value="1"/>
</dbReference>
<comment type="subcellular location">
    <subcellularLocation>
        <location evidence="2">Cytoplasm</location>
    </subcellularLocation>
</comment>
<feature type="compositionally biased region" description="Polar residues" evidence="13">
    <location>
        <begin position="1184"/>
        <end position="1221"/>
    </location>
</feature>